<keyword evidence="2" id="KW-1185">Reference proteome</keyword>
<evidence type="ECO:0000313" key="1">
    <source>
        <dbReference type="EMBL" id="KAJ1139268.1"/>
    </source>
</evidence>
<gene>
    <name evidence="1" type="ORF">NDU88_005643</name>
</gene>
<sequence length="155" mass="17130">MKRTRDCSVAVKKCAQVNQLEPHICLVTCILLLDHFFASFKSRCGGEPTVRKQLGVVRALDPIRIRPPARKGGGGQNLFLKERMHTRCKSQGVRGDKESVILSSRHRRVLQQSTRTSSGAKFGGALLAVNRRERHQVQVSITGAPLMPEGAGINY</sequence>
<dbReference type="EMBL" id="JANPWB010000010">
    <property type="protein sequence ID" value="KAJ1139268.1"/>
    <property type="molecule type" value="Genomic_DNA"/>
</dbReference>
<accession>A0AAV7QG96</accession>
<organism evidence="1 2">
    <name type="scientific">Pleurodeles waltl</name>
    <name type="common">Iberian ribbed newt</name>
    <dbReference type="NCBI Taxonomy" id="8319"/>
    <lineage>
        <taxon>Eukaryota</taxon>
        <taxon>Metazoa</taxon>
        <taxon>Chordata</taxon>
        <taxon>Craniata</taxon>
        <taxon>Vertebrata</taxon>
        <taxon>Euteleostomi</taxon>
        <taxon>Amphibia</taxon>
        <taxon>Batrachia</taxon>
        <taxon>Caudata</taxon>
        <taxon>Salamandroidea</taxon>
        <taxon>Salamandridae</taxon>
        <taxon>Pleurodelinae</taxon>
        <taxon>Pleurodeles</taxon>
    </lineage>
</organism>
<proteinExistence type="predicted"/>
<name>A0AAV7QG96_PLEWA</name>
<comment type="caution">
    <text evidence="1">The sequence shown here is derived from an EMBL/GenBank/DDBJ whole genome shotgun (WGS) entry which is preliminary data.</text>
</comment>
<dbReference type="Proteomes" id="UP001066276">
    <property type="component" value="Chromosome 6"/>
</dbReference>
<dbReference type="AlphaFoldDB" id="A0AAV7QG96"/>
<reference evidence="1" key="1">
    <citation type="journal article" date="2022" name="bioRxiv">
        <title>Sequencing and chromosome-scale assembly of the giantPleurodeles waltlgenome.</title>
        <authorList>
            <person name="Brown T."/>
            <person name="Elewa A."/>
            <person name="Iarovenko S."/>
            <person name="Subramanian E."/>
            <person name="Araus A.J."/>
            <person name="Petzold A."/>
            <person name="Susuki M."/>
            <person name="Suzuki K.-i.T."/>
            <person name="Hayashi T."/>
            <person name="Toyoda A."/>
            <person name="Oliveira C."/>
            <person name="Osipova E."/>
            <person name="Leigh N.D."/>
            <person name="Simon A."/>
            <person name="Yun M.H."/>
        </authorList>
    </citation>
    <scope>NUCLEOTIDE SEQUENCE</scope>
    <source>
        <strain evidence="1">20211129_DDA</strain>
        <tissue evidence="1">Liver</tissue>
    </source>
</reference>
<evidence type="ECO:0000313" key="2">
    <source>
        <dbReference type="Proteomes" id="UP001066276"/>
    </source>
</evidence>
<protein>
    <submittedName>
        <fullName evidence="1">Uncharacterized protein</fullName>
    </submittedName>
</protein>